<accession>A0A813R6N7</accession>
<evidence type="ECO:0000313" key="3">
    <source>
        <dbReference type="Proteomes" id="UP000663828"/>
    </source>
</evidence>
<gene>
    <name evidence="2" type="ORF">EDS130_LOCUS25585</name>
    <name evidence="1" type="ORF">XAT740_LOCUS1778</name>
</gene>
<keyword evidence="3" id="KW-1185">Reference proteome</keyword>
<name>A0A813R6N7_ADIRI</name>
<dbReference type="OrthoDB" id="10028897at2759"/>
<dbReference type="EMBL" id="CAJNOR010000056">
    <property type="protein sequence ID" value="CAF0777271.1"/>
    <property type="molecule type" value="Genomic_DNA"/>
</dbReference>
<dbReference type="AlphaFoldDB" id="A0A813R6N7"/>
<dbReference type="Proteomes" id="UP000663828">
    <property type="component" value="Unassembled WGS sequence"/>
</dbReference>
<evidence type="ECO:0000313" key="2">
    <source>
        <dbReference type="EMBL" id="CAF1205102.1"/>
    </source>
</evidence>
<dbReference type="EMBL" id="CAJNOJ010000151">
    <property type="protein sequence ID" value="CAF1205102.1"/>
    <property type="molecule type" value="Genomic_DNA"/>
</dbReference>
<organism evidence="1 3">
    <name type="scientific">Adineta ricciae</name>
    <name type="common">Rotifer</name>
    <dbReference type="NCBI Taxonomy" id="249248"/>
    <lineage>
        <taxon>Eukaryota</taxon>
        <taxon>Metazoa</taxon>
        <taxon>Spiralia</taxon>
        <taxon>Gnathifera</taxon>
        <taxon>Rotifera</taxon>
        <taxon>Eurotatoria</taxon>
        <taxon>Bdelloidea</taxon>
        <taxon>Adinetida</taxon>
        <taxon>Adinetidae</taxon>
        <taxon>Adineta</taxon>
    </lineage>
</organism>
<dbReference type="Proteomes" id="UP000663852">
    <property type="component" value="Unassembled WGS sequence"/>
</dbReference>
<sequence length="75" mass="8172">MRSSTCSFSPCSVKLIRNCIPSLHLSSTTSLQPTIAAPKKWPSELIEAVCIEAFGLTAQVEPQGKWVTTNHVKSK</sequence>
<comment type="caution">
    <text evidence="1">The sequence shown here is derived from an EMBL/GenBank/DDBJ whole genome shotgun (WGS) entry which is preliminary data.</text>
</comment>
<reference evidence="1" key="1">
    <citation type="submission" date="2021-02" db="EMBL/GenBank/DDBJ databases">
        <authorList>
            <person name="Nowell W R."/>
        </authorList>
    </citation>
    <scope>NUCLEOTIDE SEQUENCE</scope>
</reference>
<evidence type="ECO:0000313" key="1">
    <source>
        <dbReference type="EMBL" id="CAF0777271.1"/>
    </source>
</evidence>
<protein>
    <submittedName>
        <fullName evidence="1">Uncharacterized protein</fullName>
    </submittedName>
</protein>
<proteinExistence type="predicted"/>